<dbReference type="GO" id="GO:0007165">
    <property type="term" value="P:signal transduction"/>
    <property type="evidence" value="ECO:0007669"/>
    <property type="project" value="UniProtKB-KW"/>
</dbReference>
<feature type="region of interest" description="Disordered" evidence="5">
    <location>
        <begin position="472"/>
        <end position="491"/>
    </location>
</feature>
<gene>
    <name evidence="11" type="ORF">BJF95_10300</name>
</gene>
<keyword evidence="6" id="KW-0812">Transmembrane</keyword>
<evidence type="ECO:0000313" key="12">
    <source>
        <dbReference type="Proteomes" id="UP000186894"/>
    </source>
</evidence>
<dbReference type="SUPFAM" id="SSF58104">
    <property type="entry name" value="Methyl-accepting chemotaxis protein (MCP) signaling domain"/>
    <property type="match status" value="1"/>
</dbReference>
<evidence type="ECO:0000313" key="11">
    <source>
        <dbReference type="EMBL" id="OLP45561.1"/>
    </source>
</evidence>
<accession>A0A1Q8ZTZ1</accession>
<evidence type="ECO:0000259" key="10">
    <source>
        <dbReference type="PROSITE" id="PS50906"/>
    </source>
</evidence>
<evidence type="ECO:0000259" key="9">
    <source>
        <dbReference type="PROSITE" id="PS50885"/>
    </source>
</evidence>
<keyword evidence="12" id="KW-1185">Reference proteome</keyword>
<comment type="subcellular location">
    <subcellularLocation>
        <location evidence="1">Membrane</location>
    </subcellularLocation>
</comment>
<evidence type="ECO:0000259" key="7">
    <source>
        <dbReference type="PROSITE" id="PS50111"/>
    </source>
</evidence>
<feature type="compositionally biased region" description="Basic and acidic residues" evidence="5">
    <location>
        <begin position="391"/>
        <end position="407"/>
    </location>
</feature>
<dbReference type="PANTHER" id="PTHR43531:SF11">
    <property type="entry name" value="METHYL-ACCEPTING CHEMOTAXIS PROTEIN 3"/>
    <property type="match status" value="1"/>
</dbReference>
<keyword evidence="4" id="KW-0807">Transducer</keyword>
<dbReference type="GO" id="GO:0006935">
    <property type="term" value="P:chemotaxis"/>
    <property type="evidence" value="ECO:0007669"/>
    <property type="project" value="UniProtKB-KW"/>
</dbReference>
<keyword evidence="6" id="KW-0472">Membrane</keyword>
<dbReference type="Pfam" id="PF00672">
    <property type="entry name" value="HAMP"/>
    <property type="match status" value="1"/>
</dbReference>
<dbReference type="InterPro" id="IPR000727">
    <property type="entry name" value="T_SNARE_dom"/>
</dbReference>
<dbReference type="CDD" id="cd06225">
    <property type="entry name" value="HAMP"/>
    <property type="match status" value="1"/>
</dbReference>
<evidence type="ECO:0000256" key="1">
    <source>
        <dbReference type="ARBA" id="ARBA00004370"/>
    </source>
</evidence>
<dbReference type="SMART" id="SM00283">
    <property type="entry name" value="MA"/>
    <property type="match status" value="1"/>
</dbReference>
<dbReference type="Proteomes" id="UP000186894">
    <property type="component" value="Unassembled WGS sequence"/>
</dbReference>
<dbReference type="GO" id="GO:0004888">
    <property type="term" value="F:transmembrane signaling receptor activity"/>
    <property type="evidence" value="ECO:0007669"/>
    <property type="project" value="InterPro"/>
</dbReference>
<feature type="domain" description="Methyl-accepting transducer" evidence="7">
    <location>
        <begin position="471"/>
        <end position="700"/>
    </location>
</feature>
<proteinExistence type="inferred from homology"/>
<feature type="domain" description="T-SNARE coiled-coil homology" evidence="8">
    <location>
        <begin position="462"/>
        <end position="524"/>
    </location>
</feature>
<comment type="caution">
    <text evidence="11">The sequence shown here is derived from an EMBL/GenBank/DDBJ whole genome shotgun (WGS) entry which is preliminary data.</text>
</comment>
<dbReference type="InterPro" id="IPR004090">
    <property type="entry name" value="Chemotax_Me-accpt_rcpt"/>
</dbReference>
<dbReference type="PROSITE" id="PS50906">
    <property type="entry name" value="NIT"/>
    <property type="match status" value="1"/>
</dbReference>
<evidence type="ECO:0000256" key="6">
    <source>
        <dbReference type="SAM" id="Phobius"/>
    </source>
</evidence>
<comment type="similarity">
    <text evidence="3">Belongs to the methyl-accepting chemotaxis (MCP) protein family.</text>
</comment>
<dbReference type="Gene3D" id="1.10.287.950">
    <property type="entry name" value="Methyl-accepting chemotaxis protein"/>
    <property type="match status" value="1"/>
</dbReference>
<feature type="region of interest" description="Disordered" evidence="5">
    <location>
        <begin position="387"/>
        <end position="407"/>
    </location>
</feature>
<reference evidence="11 12" key="1">
    <citation type="submission" date="2016-09" db="EMBL/GenBank/DDBJ databases">
        <title>Rhizobium oryziradicis sp. nov., isolated from the root of rice.</title>
        <authorList>
            <person name="Zhao J."/>
            <person name="Zhang X."/>
        </authorList>
    </citation>
    <scope>NUCLEOTIDE SEQUENCE [LARGE SCALE GENOMIC DNA]</scope>
    <source>
        <strain evidence="11 12">N19</strain>
    </source>
</reference>
<dbReference type="SMART" id="SM00304">
    <property type="entry name" value="HAMP"/>
    <property type="match status" value="2"/>
</dbReference>
<dbReference type="PROSITE" id="PS50885">
    <property type="entry name" value="HAMP"/>
    <property type="match status" value="2"/>
</dbReference>
<dbReference type="Pfam" id="PF08376">
    <property type="entry name" value="NIT"/>
    <property type="match status" value="1"/>
</dbReference>
<keyword evidence="6" id="KW-1133">Transmembrane helix</keyword>
<evidence type="ECO:0000256" key="4">
    <source>
        <dbReference type="PROSITE-ProRule" id="PRU00284"/>
    </source>
</evidence>
<dbReference type="Pfam" id="PF00015">
    <property type="entry name" value="MCPsignal"/>
    <property type="match status" value="1"/>
</dbReference>
<feature type="domain" description="NIT" evidence="10">
    <location>
        <begin position="53"/>
        <end position="302"/>
    </location>
</feature>
<dbReference type="InterPro" id="IPR003660">
    <property type="entry name" value="HAMP_dom"/>
</dbReference>
<dbReference type="EMBL" id="MKIM01000024">
    <property type="protein sequence ID" value="OLP45561.1"/>
    <property type="molecule type" value="Genomic_DNA"/>
</dbReference>
<dbReference type="SUPFAM" id="SSF158472">
    <property type="entry name" value="HAMP domain-like"/>
    <property type="match status" value="1"/>
</dbReference>
<protein>
    <recommendedName>
        <fullName evidence="13">Chemotaxis protein</fullName>
    </recommendedName>
</protein>
<evidence type="ECO:0000256" key="5">
    <source>
        <dbReference type="SAM" id="MobiDB-lite"/>
    </source>
</evidence>
<dbReference type="AlphaFoldDB" id="A0A1Q8ZTZ1"/>
<dbReference type="FunFam" id="1.10.287.950:FF:000001">
    <property type="entry name" value="Methyl-accepting chemotaxis sensory transducer"/>
    <property type="match status" value="1"/>
</dbReference>
<dbReference type="PANTHER" id="PTHR43531">
    <property type="entry name" value="PROTEIN ICFG"/>
    <property type="match status" value="1"/>
</dbReference>
<dbReference type="InterPro" id="IPR004089">
    <property type="entry name" value="MCPsignal_dom"/>
</dbReference>
<organism evidence="11 12">
    <name type="scientific">Rhizobium oryziradicis</name>
    <dbReference type="NCBI Taxonomy" id="1867956"/>
    <lineage>
        <taxon>Bacteria</taxon>
        <taxon>Pseudomonadati</taxon>
        <taxon>Pseudomonadota</taxon>
        <taxon>Alphaproteobacteria</taxon>
        <taxon>Hyphomicrobiales</taxon>
        <taxon>Rhizobiaceae</taxon>
        <taxon>Rhizobium/Agrobacterium group</taxon>
        <taxon>Rhizobium</taxon>
    </lineage>
</organism>
<dbReference type="STRING" id="1867956.BJF95_10300"/>
<evidence type="ECO:0000256" key="2">
    <source>
        <dbReference type="ARBA" id="ARBA00022500"/>
    </source>
</evidence>
<dbReference type="GO" id="GO:0005886">
    <property type="term" value="C:plasma membrane"/>
    <property type="evidence" value="ECO:0007669"/>
    <property type="project" value="TreeGrafter"/>
</dbReference>
<sequence length="732" mass="78083">MHWLVNIAISKRILIALALPLLAVTFMAFEKVIDVVRIDAQMTQVVAEADALKSLSDAAHVLQVERGLTAGFMGSKGKMNGPELQKARPAADRAADALKSLAPTMNALKDQDTTARFSALLEKLGTLQSVRQSVDSLSVSGADAFGFYTSSIAQILDLARDLPFEGVDAGLLRRITGVELLFRAKESAGQERGMGNGFIAGGKMVPERFMSFLEMAGAQEASLKAFLALEAPEDAKAIGAKLAAVSRDVMDMRGRILAGGASADLSALDAKSWFAATTARINAMKEAEGHILTQISTIATTKAAYAETTLIWLCTSFVVVGLMIVSLCLYMAGTVVRPLKALTAAMQRLAGGDTAIAVASERKDEIGDMQRAVDVFRKAAIRNSELEAEAEQARQRSESERAEIQRRAEEEAERLLLQATGTLATALQSLSTGNMTCEIEQPLAPRFEQLRHDFNHSVRTLRETLQQVGQSVSAVDGGAQEISSASDDLSRRTERQAASLEETAAALDQITTNVVSTSKRTEEARQIARTASLRAEKSGVVVDDAISAMERIEQSASQISNIIVVIDEIAFQTNLLALNAGVEAARAGEAGKGFAVVAQEVRELAQRSAKAAKEINALIQNSTVAVKDGVKLVGETGHGLKDIGELVQAFAQHMDAITSAASEQSHGLSHINASINTMDQTTQQNAAMVEEMTAAGVGLARESTSLQQMISGFQLDRRDASLRGDARRLSAA</sequence>
<feature type="transmembrane region" description="Helical" evidence="6">
    <location>
        <begin position="310"/>
        <end position="332"/>
    </location>
</feature>
<dbReference type="CDD" id="cd11386">
    <property type="entry name" value="MCP_signal"/>
    <property type="match status" value="1"/>
</dbReference>
<evidence type="ECO:0008006" key="13">
    <source>
        <dbReference type="Google" id="ProtNLM"/>
    </source>
</evidence>
<evidence type="ECO:0000259" key="8">
    <source>
        <dbReference type="PROSITE" id="PS50192"/>
    </source>
</evidence>
<evidence type="ECO:0000256" key="3">
    <source>
        <dbReference type="ARBA" id="ARBA00029447"/>
    </source>
</evidence>
<feature type="domain" description="HAMP" evidence="9">
    <location>
        <begin position="333"/>
        <end position="385"/>
    </location>
</feature>
<keyword evidence="2" id="KW-0145">Chemotaxis</keyword>
<dbReference type="Gene3D" id="6.10.340.10">
    <property type="match status" value="1"/>
</dbReference>
<dbReference type="PROSITE" id="PS50111">
    <property type="entry name" value="CHEMOTAXIS_TRANSDUC_2"/>
    <property type="match status" value="1"/>
</dbReference>
<feature type="domain" description="HAMP" evidence="9">
    <location>
        <begin position="414"/>
        <end position="466"/>
    </location>
</feature>
<name>A0A1Q8ZTZ1_9HYPH</name>
<dbReference type="PROSITE" id="PS50192">
    <property type="entry name" value="T_SNARE"/>
    <property type="match status" value="1"/>
</dbReference>
<dbReference type="InterPro" id="IPR051310">
    <property type="entry name" value="MCP_chemotaxis"/>
</dbReference>
<dbReference type="PRINTS" id="PR00260">
    <property type="entry name" value="CHEMTRNSDUCR"/>
</dbReference>
<dbReference type="InterPro" id="IPR013587">
    <property type="entry name" value="Nitrate/nitrite_sensing"/>
</dbReference>
<dbReference type="InterPro" id="IPR010910">
    <property type="entry name" value="Nitrate/nitrite_sensing_bac"/>
</dbReference>